<dbReference type="KEGG" id="pchi:PC41400_13240"/>
<name>A0A410WWE1_9BACL</name>
<evidence type="ECO:0000256" key="1">
    <source>
        <dbReference type="SAM" id="Phobius"/>
    </source>
</evidence>
<dbReference type="AlphaFoldDB" id="A0A410WWE1"/>
<feature type="transmembrane region" description="Helical" evidence="1">
    <location>
        <begin position="30"/>
        <end position="56"/>
    </location>
</feature>
<accession>A0A410WWE1</accession>
<evidence type="ECO:0000313" key="3">
    <source>
        <dbReference type="Proteomes" id="UP000288943"/>
    </source>
</evidence>
<dbReference type="EMBL" id="CP026520">
    <property type="protein sequence ID" value="QAV18587.1"/>
    <property type="molecule type" value="Genomic_DNA"/>
</dbReference>
<keyword evidence="1" id="KW-0472">Membrane</keyword>
<dbReference type="Proteomes" id="UP000288943">
    <property type="component" value="Chromosome"/>
</dbReference>
<keyword evidence="1" id="KW-1133">Transmembrane helix</keyword>
<proteinExistence type="predicted"/>
<dbReference type="OrthoDB" id="2703555at2"/>
<evidence type="ECO:0000313" key="2">
    <source>
        <dbReference type="EMBL" id="QAV18587.1"/>
    </source>
</evidence>
<reference evidence="2 3" key="1">
    <citation type="submission" date="2018-01" db="EMBL/GenBank/DDBJ databases">
        <title>The whole genome sequencing and assembly of Paenibacillus chitinolyticus KCCM 41400 strain.</title>
        <authorList>
            <person name="Kim J.-Y."/>
            <person name="Park M.-K."/>
            <person name="Lee Y.-J."/>
            <person name="Yi H."/>
            <person name="Bahn Y.-S."/>
            <person name="Kim J.F."/>
            <person name="Lee D.-W."/>
        </authorList>
    </citation>
    <scope>NUCLEOTIDE SEQUENCE [LARGE SCALE GENOMIC DNA]</scope>
    <source>
        <strain evidence="2 3">KCCM 41400</strain>
    </source>
</reference>
<organism evidence="2 3">
    <name type="scientific">Paenibacillus chitinolyticus</name>
    <dbReference type="NCBI Taxonomy" id="79263"/>
    <lineage>
        <taxon>Bacteria</taxon>
        <taxon>Bacillati</taxon>
        <taxon>Bacillota</taxon>
        <taxon>Bacilli</taxon>
        <taxon>Bacillales</taxon>
        <taxon>Paenibacillaceae</taxon>
        <taxon>Paenibacillus</taxon>
    </lineage>
</organism>
<gene>
    <name evidence="2" type="ORF">PC41400_13240</name>
</gene>
<keyword evidence="1" id="KW-0812">Transmembrane</keyword>
<evidence type="ECO:0008006" key="4">
    <source>
        <dbReference type="Google" id="ProtNLM"/>
    </source>
</evidence>
<protein>
    <recommendedName>
        <fullName evidence="4">Pilus assembly protein</fullName>
    </recommendedName>
</protein>
<sequence length="341" mass="37501">MPLKRRRWKLTELRIYGARIRLFRSQAGNFALEGTLLFPVVILITLTLIIFGMFVYNRVALQQQAGVASERAAFSWNNSRKDPATGAFTPGAGDGLYWRLTQDGILGIFGYSGKSSVVHVPDTSVGSGPAGKLSRAAALLPPGVHGSMSYVNHIWERKVSAELEKPFRTRSFLPGNVIRDQVTGQGASHVVDPVELIRTVDLTRSYIPAIKNRITASKAREVLTEHAAEAIPPTNAITSEAQASAYIRKLVSGRKTELITPEGDKRTIDAIDAGGTAHLAFYTFNEKNLKEQMRKDILLKKEGTQVKGIVWHFFKTKSGKAPSQAIQRELAQNGISVILHE</sequence>